<keyword evidence="2" id="KW-1185">Reference proteome</keyword>
<dbReference type="Proteomes" id="UP000324897">
    <property type="component" value="Chromosome 4"/>
</dbReference>
<comment type="caution">
    <text evidence="1">The sequence shown here is derived from an EMBL/GenBank/DDBJ whole genome shotgun (WGS) entry which is preliminary data.</text>
</comment>
<accession>A0A5J9VYQ5</accession>
<evidence type="ECO:0000313" key="1">
    <source>
        <dbReference type="EMBL" id="TVU41389.1"/>
    </source>
</evidence>
<dbReference type="EMBL" id="RWGY01000007">
    <property type="protein sequence ID" value="TVU41389.1"/>
    <property type="molecule type" value="Genomic_DNA"/>
</dbReference>
<dbReference type="Gene3D" id="1.20.1050.10">
    <property type="match status" value="1"/>
</dbReference>
<dbReference type="AlphaFoldDB" id="A0A5J9VYQ5"/>
<dbReference type="Gramene" id="TVU41389">
    <property type="protein sequence ID" value="TVU41389"/>
    <property type="gene ID" value="EJB05_14901"/>
</dbReference>
<organism evidence="1 2">
    <name type="scientific">Eragrostis curvula</name>
    <name type="common">weeping love grass</name>
    <dbReference type="NCBI Taxonomy" id="38414"/>
    <lineage>
        <taxon>Eukaryota</taxon>
        <taxon>Viridiplantae</taxon>
        <taxon>Streptophyta</taxon>
        <taxon>Embryophyta</taxon>
        <taxon>Tracheophyta</taxon>
        <taxon>Spermatophyta</taxon>
        <taxon>Magnoliopsida</taxon>
        <taxon>Liliopsida</taxon>
        <taxon>Poales</taxon>
        <taxon>Poaceae</taxon>
        <taxon>PACMAD clade</taxon>
        <taxon>Chloridoideae</taxon>
        <taxon>Eragrostideae</taxon>
        <taxon>Eragrostidinae</taxon>
        <taxon>Eragrostis</taxon>
    </lineage>
</organism>
<proteinExistence type="predicted"/>
<name>A0A5J9VYQ5_9POAL</name>
<reference evidence="1 2" key="1">
    <citation type="journal article" date="2019" name="Sci. Rep.">
        <title>A high-quality genome of Eragrostis curvula grass provides insights into Poaceae evolution and supports new strategies to enhance forage quality.</title>
        <authorList>
            <person name="Carballo J."/>
            <person name="Santos B.A.C.M."/>
            <person name="Zappacosta D."/>
            <person name="Garbus I."/>
            <person name="Selva J.P."/>
            <person name="Gallo C.A."/>
            <person name="Diaz A."/>
            <person name="Albertini E."/>
            <person name="Caccamo M."/>
            <person name="Echenique V."/>
        </authorList>
    </citation>
    <scope>NUCLEOTIDE SEQUENCE [LARGE SCALE GENOMIC DNA]</scope>
    <source>
        <strain evidence="2">cv. Victoria</strain>
        <tissue evidence="1">Leaf</tissue>
    </source>
</reference>
<feature type="non-terminal residue" evidence="1">
    <location>
        <position position="1"/>
    </location>
</feature>
<evidence type="ECO:0000313" key="2">
    <source>
        <dbReference type="Proteomes" id="UP000324897"/>
    </source>
</evidence>
<sequence>MQKGHRDLITRATPAKAYRRGIGMRKLTEVYPAQTRFFTGRGDVKAAALAELLAHLLRLEGVLGDKAFFGGNEFGFLDVAFVPFSAMF</sequence>
<evidence type="ECO:0008006" key="3">
    <source>
        <dbReference type="Google" id="ProtNLM"/>
    </source>
</evidence>
<dbReference type="Pfam" id="PF13410">
    <property type="entry name" value="GST_C_2"/>
    <property type="match status" value="1"/>
</dbReference>
<gene>
    <name evidence="1" type="ORF">EJB05_14901</name>
</gene>
<dbReference type="SUPFAM" id="SSF47616">
    <property type="entry name" value="GST C-terminal domain-like"/>
    <property type="match status" value="1"/>
</dbReference>
<protein>
    <recommendedName>
        <fullName evidence="3">GST C-terminal domain-containing protein</fullName>
    </recommendedName>
</protein>
<dbReference type="InterPro" id="IPR036282">
    <property type="entry name" value="Glutathione-S-Trfase_C_sf"/>
</dbReference>